<proteinExistence type="predicted"/>
<evidence type="ECO:0000259" key="1">
    <source>
        <dbReference type="Pfam" id="PF16325"/>
    </source>
</evidence>
<dbReference type="InterPro" id="IPR032525">
    <property type="entry name" value="Peptidase_U32_C"/>
</dbReference>
<organism evidence="2 3">
    <name type="scientific">Acanthopleuribacter pedis</name>
    <dbReference type="NCBI Taxonomy" id="442870"/>
    <lineage>
        <taxon>Bacteria</taxon>
        <taxon>Pseudomonadati</taxon>
        <taxon>Acidobacteriota</taxon>
        <taxon>Holophagae</taxon>
        <taxon>Acanthopleuribacterales</taxon>
        <taxon>Acanthopleuribacteraceae</taxon>
        <taxon>Acanthopleuribacter</taxon>
    </lineage>
</organism>
<sequence>MPQTPKLTLSLAKPDNLNHAIKLPHCREILIEHRDLARVGFLDSEGCLALARAAREHGLRTVLVWDLLVSDNQLLAGAALVRGLDLTLFDAIRVQDAGVARYTAECFPGLPRQLVLETGNHNLPGIVTWIASIQPERVVLSNELPMSLVRQIRAAVSVELEYIALGRLLIFYTPRKLVSPVSTLLDEAPETIQRFITSEEDEGHANKHYPLVENQHGTFMYYEKDLFLVPYLAEMADAGIDYARLDAKFFDDTALLPALKAYLETAVDENLAAVKALLGPRLSRGFFKSNRTDKQFKRLKNPFLAVREDAAYLGEVLETKKKQYTAIKSAQAFAVGDKIHIQNPEGKITATTIQQIRDSAGNPREQAAQPGIWVVNHIRGASAGSKLYLGSGEPT</sequence>
<dbReference type="AlphaFoldDB" id="A0A8J7QLD4"/>
<dbReference type="Pfam" id="PF01136">
    <property type="entry name" value="Peptidase_U32"/>
    <property type="match status" value="1"/>
</dbReference>
<dbReference type="Gene3D" id="2.40.30.10">
    <property type="entry name" value="Translation factors"/>
    <property type="match status" value="1"/>
</dbReference>
<dbReference type="Pfam" id="PF16325">
    <property type="entry name" value="Peptidase_U32_C"/>
    <property type="match status" value="1"/>
</dbReference>
<reference evidence="2" key="1">
    <citation type="submission" date="2021-03" db="EMBL/GenBank/DDBJ databases">
        <authorList>
            <person name="Wang G."/>
        </authorList>
    </citation>
    <scope>NUCLEOTIDE SEQUENCE</scope>
    <source>
        <strain evidence="2">KCTC 12899</strain>
    </source>
</reference>
<accession>A0A8J7QLD4</accession>
<dbReference type="InterPro" id="IPR001539">
    <property type="entry name" value="Peptidase_U32"/>
</dbReference>
<dbReference type="Proteomes" id="UP000664417">
    <property type="component" value="Unassembled WGS sequence"/>
</dbReference>
<dbReference type="EMBL" id="JAFREP010000017">
    <property type="protein sequence ID" value="MBO1320393.1"/>
    <property type="molecule type" value="Genomic_DNA"/>
</dbReference>
<protein>
    <submittedName>
        <fullName evidence="2">U32 family peptidase C-terminal domain-containing protein</fullName>
    </submittedName>
</protein>
<dbReference type="PANTHER" id="PTHR30217:SF11">
    <property type="entry name" value="UBIQUINONE BIOSYNTHESIS PROTEIN UBIV"/>
    <property type="match status" value="1"/>
</dbReference>
<dbReference type="RefSeq" id="WP_207860347.1">
    <property type="nucleotide sequence ID" value="NZ_JAFREP010000017.1"/>
</dbReference>
<comment type="caution">
    <text evidence="2">The sequence shown here is derived from an EMBL/GenBank/DDBJ whole genome shotgun (WGS) entry which is preliminary data.</text>
</comment>
<feature type="domain" description="Peptidase family U32 C-terminal" evidence="1">
    <location>
        <begin position="311"/>
        <end position="372"/>
    </location>
</feature>
<gene>
    <name evidence="2" type="ORF">J3U88_18100</name>
</gene>
<evidence type="ECO:0000313" key="3">
    <source>
        <dbReference type="Proteomes" id="UP000664417"/>
    </source>
</evidence>
<dbReference type="PANTHER" id="PTHR30217">
    <property type="entry name" value="PEPTIDASE U32 FAMILY"/>
    <property type="match status" value="1"/>
</dbReference>
<keyword evidence="3" id="KW-1185">Reference proteome</keyword>
<name>A0A8J7QLD4_9BACT</name>
<dbReference type="InterPro" id="IPR051454">
    <property type="entry name" value="RNA/ubiquinone_mod_enzymes"/>
</dbReference>
<evidence type="ECO:0000313" key="2">
    <source>
        <dbReference type="EMBL" id="MBO1320393.1"/>
    </source>
</evidence>